<dbReference type="PATRIC" id="fig|1367847.3.peg.2810"/>
<feature type="transmembrane region" description="Helical" evidence="8">
    <location>
        <begin position="65"/>
        <end position="87"/>
    </location>
</feature>
<evidence type="ECO:0000256" key="8">
    <source>
        <dbReference type="RuleBase" id="RU363032"/>
    </source>
</evidence>
<feature type="transmembrane region" description="Helical" evidence="8">
    <location>
        <begin position="187"/>
        <end position="211"/>
    </location>
</feature>
<dbReference type="eggNOG" id="COG1177">
    <property type="taxonomic scope" value="Bacteria"/>
</dbReference>
<keyword evidence="3" id="KW-1003">Cell membrane</keyword>
<protein>
    <submittedName>
        <fullName evidence="10">Spermidine/putrescine transport system, permease protein</fullName>
    </submittedName>
</protein>
<dbReference type="GO" id="GO:0005886">
    <property type="term" value="C:plasma membrane"/>
    <property type="evidence" value="ECO:0007669"/>
    <property type="project" value="UniProtKB-SubCell"/>
</dbReference>
<evidence type="ECO:0000256" key="3">
    <source>
        <dbReference type="ARBA" id="ARBA00022475"/>
    </source>
</evidence>
<organism evidence="10 11">
    <name type="scientific">Paracoccus aminophilus JCM 7686</name>
    <dbReference type="NCBI Taxonomy" id="1367847"/>
    <lineage>
        <taxon>Bacteria</taxon>
        <taxon>Pseudomonadati</taxon>
        <taxon>Pseudomonadota</taxon>
        <taxon>Alphaproteobacteria</taxon>
        <taxon>Rhodobacterales</taxon>
        <taxon>Paracoccaceae</taxon>
        <taxon>Paracoccus</taxon>
    </lineage>
</organism>
<dbReference type="STRING" id="1367847.JCM7686_2804"/>
<dbReference type="PROSITE" id="PS50928">
    <property type="entry name" value="ABC_TM1"/>
    <property type="match status" value="1"/>
</dbReference>
<dbReference type="GO" id="GO:0055085">
    <property type="term" value="P:transmembrane transport"/>
    <property type="evidence" value="ECO:0007669"/>
    <property type="project" value="InterPro"/>
</dbReference>
<evidence type="ECO:0000313" key="10">
    <source>
        <dbReference type="EMBL" id="AGT09860.1"/>
    </source>
</evidence>
<name>S5Y281_PARAH</name>
<dbReference type="Pfam" id="PF00528">
    <property type="entry name" value="BPD_transp_1"/>
    <property type="match status" value="1"/>
</dbReference>
<dbReference type="RefSeq" id="WP_020951498.1">
    <property type="nucleotide sequence ID" value="NC_022041.1"/>
</dbReference>
<evidence type="ECO:0000256" key="1">
    <source>
        <dbReference type="ARBA" id="ARBA00004429"/>
    </source>
</evidence>
<keyword evidence="7 8" id="KW-0472">Membrane</keyword>
<gene>
    <name evidence="10" type="ORF">JCM7686_2804</name>
</gene>
<dbReference type="OrthoDB" id="6496035at2"/>
<feature type="domain" description="ABC transmembrane type-1" evidence="9">
    <location>
        <begin position="61"/>
        <end position="249"/>
    </location>
</feature>
<keyword evidence="11" id="KW-1185">Reference proteome</keyword>
<feature type="transmembrane region" description="Helical" evidence="8">
    <location>
        <begin position="99"/>
        <end position="120"/>
    </location>
</feature>
<dbReference type="Gene3D" id="1.10.3720.10">
    <property type="entry name" value="MetI-like"/>
    <property type="match status" value="1"/>
</dbReference>
<dbReference type="SUPFAM" id="SSF161098">
    <property type="entry name" value="MetI-like"/>
    <property type="match status" value="1"/>
</dbReference>
<evidence type="ECO:0000256" key="5">
    <source>
        <dbReference type="ARBA" id="ARBA00022692"/>
    </source>
</evidence>
<dbReference type="Proteomes" id="UP000015480">
    <property type="component" value="Chromosome"/>
</dbReference>
<dbReference type="CDD" id="cd06261">
    <property type="entry name" value="TM_PBP2"/>
    <property type="match status" value="1"/>
</dbReference>
<comment type="similarity">
    <text evidence="8">Belongs to the binding-protein-dependent transport system permease family.</text>
</comment>
<keyword evidence="4" id="KW-0997">Cell inner membrane</keyword>
<evidence type="ECO:0000313" key="11">
    <source>
        <dbReference type="Proteomes" id="UP000015480"/>
    </source>
</evidence>
<dbReference type="InterPro" id="IPR000515">
    <property type="entry name" value="MetI-like"/>
</dbReference>
<dbReference type="PANTHER" id="PTHR43357:SF4">
    <property type="entry name" value="INNER MEMBRANE ABC TRANSPORTER PERMEASE PROTEIN YDCV"/>
    <property type="match status" value="1"/>
</dbReference>
<evidence type="ECO:0000256" key="4">
    <source>
        <dbReference type="ARBA" id="ARBA00022519"/>
    </source>
</evidence>
<comment type="subcellular location">
    <subcellularLocation>
        <location evidence="1">Cell inner membrane</location>
        <topology evidence="1">Multi-pass membrane protein</topology>
    </subcellularLocation>
    <subcellularLocation>
        <location evidence="8">Cell membrane</location>
        <topology evidence="8">Multi-pass membrane protein</topology>
    </subcellularLocation>
</comment>
<keyword evidence="6 8" id="KW-1133">Transmembrane helix</keyword>
<sequence>MSRNLWRPTVLSLFLAFMIVPVLATALFSISVRWDRSLWPEGLTLEWWQKVTAKTAFRRALWNSLWVSGLTVVISAALVAPTAWLVHSRLKRARWLVEILAILPFGLPGVVLALGLIRLYAGNTVMGMSTLLIAACVTITLPFMYRAIANALEALDIPTLTEAAQSLGATRGQIFLRVILPNIRAGLVNGCLLVFAATFAEFALANLLIGTRMKTFPIYLVEFTRFDARQASALACLSFAIAWIISLAILWVAGRRRKGGAGAG</sequence>
<dbReference type="HOGENOM" id="CLU_016047_3_2_5"/>
<keyword evidence="5 8" id="KW-0812">Transmembrane</keyword>
<dbReference type="EMBL" id="CP006650">
    <property type="protein sequence ID" value="AGT09860.1"/>
    <property type="molecule type" value="Genomic_DNA"/>
</dbReference>
<evidence type="ECO:0000256" key="2">
    <source>
        <dbReference type="ARBA" id="ARBA00022448"/>
    </source>
</evidence>
<dbReference type="PANTHER" id="PTHR43357">
    <property type="entry name" value="INNER MEMBRANE ABC TRANSPORTER PERMEASE PROTEIN YDCV"/>
    <property type="match status" value="1"/>
</dbReference>
<dbReference type="InterPro" id="IPR035906">
    <property type="entry name" value="MetI-like_sf"/>
</dbReference>
<proteinExistence type="inferred from homology"/>
<dbReference type="AlphaFoldDB" id="S5Y281"/>
<keyword evidence="2 8" id="KW-0813">Transport</keyword>
<reference evidence="10 11" key="1">
    <citation type="journal article" date="2014" name="BMC Genomics">
        <title>Architecture and functions of a multipartite genome of the methylotrophic bacterium Paracoccus aminophilus JCM 7686, containing primary and secondary chromids.</title>
        <authorList>
            <person name="Dziewit L."/>
            <person name="Czarnecki J."/>
            <person name="Wibberg D."/>
            <person name="Radlinska M."/>
            <person name="Mrozek P."/>
            <person name="Szymczak M."/>
            <person name="Schluter A."/>
            <person name="Puhler A."/>
            <person name="Bartosik D."/>
        </authorList>
    </citation>
    <scope>NUCLEOTIDE SEQUENCE [LARGE SCALE GENOMIC DNA]</scope>
    <source>
        <strain evidence="10">JCM 7686</strain>
    </source>
</reference>
<evidence type="ECO:0000256" key="6">
    <source>
        <dbReference type="ARBA" id="ARBA00022989"/>
    </source>
</evidence>
<evidence type="ECO:0000259" key="9">
    <source>
        <dbReference type="PROSITE" id="PS50928"/>
    </source>
</evidence>
<accession>S5Y281</accession>
<feature type="transmembrane region" description="Helical" evidence="8">
    <location>
        <begin position="231"/>
        <end position="253"/>
    </location>
</feature>
<evidence type="ECO:0000256" key="7">
    <source>
        <dbReference type="ARBA" id="ARBA00023136"/>
    </source>
</evidence>
<feature type="transmembrane region" description="Helical" evidence="8">
    <location>
        <begin position="126"/>
        <end position="145"/>
    </location>
</feature>
<dbReference type="KEGG" id="pami:JCM7686_2804"/>